<sequence>MFSSDAHNDTLAKINFNDRVTFFGINCDSAIIRASLCLLVLVLVVFYFRLGLLYRFSLDYIILLC</sequence>
<keyword evidence="1" id="KW-0472">Membrane</keyword>
<organism evidence="2 3">
    <name type="scientific">Candidatus Pseudomonas adelgestsugas</name>
    <dbReference type="NCBI Taxonomy" id="1302376"/>
    <lineage>
        <taxon>Bacteria</taxon>
        <taxon>Pseudomonadati</taxon>
        <taxon>Pseudomonadota</taxon>
        <taxon>Gammaproteobacteria</taxon>
        <taxon>Pseudomonadales</taxon>
        <taxon>Pseudomonadaceae</taxon>
        <taxon>Pseudomonas</taxon>
    </lineage>
</organism>
<evidence type="ECO:0000313" key="3">
    <source>
        <dbReference type="Proteomes" id="UP000288953"/>
    </source>
</evidence>
<reference evidence="2 3" key="1">
    <citation type="journal article" date="2018" name="Genome Biol. Evol.">
        <title>Partnering With a Pest: Genomes of Hemlock Woolly Adelgid Symbionts Reveal Atypical Nutritional Provisioning Patterns in Dual-Obligate Bacteria.</title>
        <authorList>
            <person name="Weglarz K.M."/>
            <person name="Havill N.P."/>
            <person name="Burke G.R."/>
            <person name="von Dohlen C.D."/>
        </authorList>
    </citation>
    <scope>NUCLEOTIDE SEQUENCE [LARGE SCALE GENOMIC DNA]</scope>
    <source>
        <strain evidence="2 3">HWA_ENA</strain>
    </source>
</reference>
<dbReference type="EMBL" id="CP026512">
    <property type="protein sequence ID" value="QAX81830.1"/>
    <property type="molecule type" value="Genomic_DNA"/>
</dbReference>
<evidence type="ECO:0000313" key="2">
    <source>
        <dbReference type="EMBL" id="QAX81830.1"/>
    </source>
</evidence>
<dbReference type="Proteomes" id="UP000288953">
    <property type="component" value="Chromosome"/>
</dbReference>
<gene>
    <name evidence="2" type="ORF">C3B55_00494</name>
</gene>
<evidence type="ECO:0000256" key="1">
    <source>
        <dbReference type="SAM" id="Phobius"/>
    </source>
</evidence>
<keyword evidence="1" id="KW-1133">Transmembrane helix</keyword>
<name>A0ABX5R861_9PSED</name>
<keyword evidence="1" id="KW-0812">Transmembrane</keyword>
<proteinExistence type="predicted"/>
<protein>
    <submittedName>
        <fullName evidence="2">Uncharacterized protein</fullName>
    </submittedName>
</protein>
<accession>A0ABX5R861</accession>
<keyword evidence="3" id="KW-1185">Reference proteome</keyword>
<feature type="transmembrane region" description="Helical" evidence="1">
    <location>
        <begin position="30"/>
        <end position="48"/>
    </location>
</feature>